<evidence type="ECO:0000256" key="6">
    <source>
        <dbReference type="ARBA" id="ARBA00022679"/>
    </source>
</evidence>
<dbReference type="SUPFAM" id="SSF55785">
    <property type="entry name" value="PYP-like sensor domain (PAS domain)"/>
    <property type="match status" value="1"/>
</dbReference>
<evidence type="ECO:0000256" key="12">
    <source>
        <dbReference type="SAM" id="Coils"/>
    </source>
</evidence>
<dbReference type="InterPro" id="IPR013655">
    <property type="entry name" value="PAS_fold_3"/>
</dbReference>
<dbReference type="EC" id="2.7.13.3" evidence="2"/>
<evidence type="ECO:0000256" key="8">
    <source>
        <dbReference type="ARBA" id="ARBA00022741"/>
    </source>
</evidence>
<dbReference type="PANTHER" id="PTHR41523:SF7">
    <property type="entry name" value="HISTIDINE KINASE"/>
    <property type="match status" value="1"/>
</dbReference>
<protein>
    <recommendedName>
        <fullName evidence="2">histidine kinase</fullName>
        <ecNumber evidence="2">2.7.13.3</ecNumber>
    </recommendedName>
</protein>
<evidence type="ECO:0000256" key="7">
    <source>
        <dbReference type="ARBA" id="ARBA00022737"/>
    </source>
</evidence>
<sequence>MKGEHVAAPVGIGPGGTRSLTLASGENPMILADAIPHLVWMADAEGSIFWFNRRWYEYTGTGPEQMTGWGWQSVHDPAELPRVLEEYRAGLARGTSFEMLFPLRGADGSFRRFLTRVEPFLAGRDGTVRWVGTNTDVTRQVEAERALREETRRLDTLNRVAALLAAELDLEKLVQAITDASVALAGAQFGAFFHNVEREGGEAYTLYTLSGASRDDFAGFPMPRNTPIFGPTFCGERVVRYDDVLADPDYGTMAPYFGLPPGHLPVRSYLAAPVVARCGEVLGGIFLAHGEPGMFSKEAEQLIVGVAAQAAIAIDNARLFQEAKRELAERQRAEEQQRLLLNELNHRVKNTLATVHSIATQTLQTAVHPQAFTDAFVARLLALSHAHDLLNGGGWQGAWLRAVLERALAPHGGTEDGRVRLEGENVWLEPQVALAFGMAFHELVTNAAKYGALSTAQGRVTVSWRREPGEGGTRLRLLWVEEGGPPVRRPARRGFGSRLIERGLSYQLRGEASLTFAPEGLRCEVSMMLPDAP</sequence>
<dbReference type="FunFam" id="3.30.450.20:FF:000099">
    <property type="entry name" value="Sensory box sensor histidine kinase"/>
    <property type="match status" value="1"/>
</dbReference>
<keyword evidence="11" id="KW-0843">Virulence</keyword>
<feature type="coiled-coil region" evidence="12">
    <location>
        <begin position="316"/>
        <end position="343"/>
    </location>
</feature>
<dbReference type="InterPro" id="IPR003018">
    <property type="entry name" value="GAF"/>
</dbReference>
<evidence type="ECO:0000256" key="9">
    <source>
        <dbReference type="ARBA" id="ARBA00022777"/>
    </source>
</evidence>
<keyword evidence="3" id="KW-0597">Phosphoprotein</keyword>
<keyword evidence="12" id="KW-0175">Coiled coil</keyword>
<keyword evidence="10" id="KW-0067">ATP-binding</keyword>
<evidence type="ECO:0000259" key="13">
    <source>
        <dbReference type="PROSITE" id="PS50112"/>
    </source>
</evidence>
<feature type="coiled-coil region" evidence="12">
    <location>
        <begin position="140"/>
        <end position="167"/>
    </location>
</feature>
<dbReference type="InterPro" id="IPR029016">
    <property type="entry name" value="GAF-like_dom_sf"/>
</dbReference>
<dbReference type="Gene3D" id="3.30.450.40">
    <property type="match status" value="1"/>
</dbReference>
<feature type="domain" description="PAC" evidence="14">
    <location>
        <begin position="95"/>
        <end position="149"/>
    </location>
</feature>
<keyword evidence="8" id="KW-0547">Nucleotide-binding</keyword>
<dbReference type="Gene3D" id="3.30.450.20">
    <property type="entry name" value="PAS domain"/>
    <property type="match status" value="1"/>
</dbReference>
<dbReference type="Proteomes" id="UP001301140">
    <property type="component" value="Unassembled WGS sequence"/>
</dbReference>
<dbReference type="PROSITE" id="PS50113">
    <property type="entry name" value="PAC"/>
    <property type="match status" value="1"/>
</dbReference>
<dbReference type="CDD" id="cd00130">
    <property type="entry name" value="PAS"/>
    <property type="match status" value="1"/>
</dbReference>
<dbReference type="GO" id="GO:0004673">
    <property type="term" value="F:protein histidine kinase activity"/>
    <property type="evidence" value="ECO:0007669"/>
    <property type="project" value="UniProtKB-EC"/>
</dbReference>
<feature type="domain" description="PAS" evidence="13">
    <location>
        <begin position="31"/>
        <end position="94"/>
    </location>
</feature>
<dbReference type="PANTHER" id="PTHR41523">
    <property type="entry name" value="TWO-COMPONENT SYSTEM SENSOR PROTEIN"/>
    <property type="match status" value="1"/>
</dbReference>
<dbReference type="GO" id="GO:0005524">
    <property type="term" value="F:ATP binding"/>
    <property type="evidence" value="ECO:0007669"/>
    <property type="project" value="UniProtKB-KW"/>
</dbReference>
<dbReference type="RefSeq" id="WP_327788974.1">
    <property type="nucleotide sequence ID" value="NZ_JARGEQ010000091.1"/>
</dbReference>
<keyword evidence="4" id="KW-0285">Flavoprotein</keyword>
<organism evidence="15 16">
    <name type="scientific">Marinimicrococcus flavescens</name>
    <dbReference type="NCBI Taxonomy" id="3031815"/>
    <lineage>
        <taxon>Bacteria</taxon>
        <taxon>Pseudomonadati</taxon>
        <taxon>Pseudomonadota</taxon>
        <taxon>Alphaproteobacteria</taxon>
        <taxon>Geminicoccales</taxon>
        <taxon>Geminicoccaceae</taxon>
        <taxon>Marinimicrococcus</taxon>
    </lineage>
</organism>
<dbReference type="SMART" id="SM00091">
    <property type="entry name" value="PAS"/>
    <property type="match status" value="1"/>
</dbReference>
<evidence type="ECO:0000256" key="5">
    <source>
        <dbReference type="ARBA" id="ARBA00022643"/>
    </source>
</evidence>
<evidence type="ECO:0000256" key="1">
    <source>
        <dbReference type="ARBA" id="ARBA00000085"/>
    </source>
</evidence>
<dbReference type="InterPro" id="IPR000014">
    <property type="entry name" value="PAS"/>
</dbReference>
<evidence type="ECO:0000256" key="2">
    <source>
        <dbReference type="ARBA" id="ARBA00012438"/>
    </source>
</evidence>
<dbReference type="Pfam" id="PF08447">
    <property type="entry name" value="PAS_3"/>
    <property type="match status" value="1"/>
</dbReference>
<dbReference type="InterPro" id="IPR011102">
    <property type="entry name" value="Sig_transdc_His_kinase_HWE"/>
</dbReference>
<keyword evidence="7" id="KW-0677">Repeat</keyword>
<proteinExistence type="predicted"/>
<dbReference type="InterPro" id="IPR000700">
    <property type="entry name" value="PAS-assoc_C"/>
</dbReference>
<gene>
    <name evidence="15" type="ORF">PZ740_09190</name>
</gene>
<evidence type="ECO:0000256" key="10">
    <source>
        <dbReference type="ARBA" id="ARBA00022840"/>
    </source>
</evidence>
<reference evidence="15 16" key="1">
    <citation type="submission" date="2023-03" db="EMBL/GenBank/DDBJ databases">
        <title>YIM 152171 draft genome.</title>
        <authorList>
            <person name="Yang Z."/>
        </authorList>
    </citation>
    <scope>NUCLEOTIDE SEQUENCE [LARGE SCALE GENOMIC DNA]</scope>
    <source>
        <strain evidence="15 16">YIM 152171</strain>
    </source>
</reference>
<evidence type="ECO:0000313" key="16">
    <source>
        <dbReference type="Proteomes" id="UP001301140"/>
    </source>
</evidence>
<keyword evidence="6" id="KW-0808">Transferase</keyword>
<comment type="caution">
    <text evidence="15">The sequence shown here is derived from an EMBL/GenBank/DDBJ whole genome shotgun (WGS) entry which is preliminary data.</text>
</comment>
<dbReference type="Gene3D" id="3.30.565.10">
    <property type="entry name" value="Histidine kinase-like ATPase, C-terminal domain"/>
    <property type="match status" value="1"/>
</dbReference>
<name>A0AAP3XRL6_9PROT</name>
<keyword evidence="5" id="KW-0288">FMN</keyword>
<dbReference type="Pfam" id="PF13185">
    <property type="entry name" value="GAF_2"/>
    <property type="match status" value="1"/>
</dbReference>
<dbReference type="SUPFAM" id="SSF55781">
    <property type="entry name" value="GAF domain-like"/>
    <property type="match status" value="1"/>
</dbReference>
<evidence type="ECO:0000256" key="11">
    <source>
        <dbReference type="ARBA" id="ARBA00023026"/>
    </source>
</evidence>
<dbReference type="EMBL" id="JARGEQ010000091">
    <property type="protein sequence ID" value="MDF1586558.1"/>
    <property type="molecule type" value="Genomic_DNA"/>
</dbReference>
<evidence type="ECO:0000259" key="14">
    <source>
        <dbReference type="PROSITE" id="PS50113"/>
    </source>
</evidence>
<comment type="catalytic activity">
    <reaction evidence="1">
        <text>ATP + protein L-histidine = ADP + protein N-phospho-L-histidine.</text>
        <dbReference type="EC" id="2.7.13.3"/>
    </reaction>
</comment>
<evidence type="ECO:0000256" key="3">
    <source>
        <dbReference type="ARBA" id="ARBA00022553"/>
    </source>
</evidence>
<dbReference type="InterPro" id="IPR036890">
    <property type="entry name" value="HATPase_C_sf"/>
</dbReference>
<dbReference type="InterPro" id="IPR035965">
    <property type="entry name" value="PAS-like_dom_sf"/>
</dbReference>
<keyword evidence="9 15" id="KW-0418">Kinase</keyword>
<dbReference type="AlphaFoldDB" id="A0AAP3XRL6"/>
<evidence type="ECO:0000256" key="4">
    <source>
        <dbReference type="ARBA" id="ARBA00022630"/>
    </source>
</evidence>
<evidence type="ECO:0000313" key="15">
    <source>
        <dbReference type="EMBL" id="MDF1586558.1"/>
    </source>
</evidence>
<keyword evidence="16" id="KW-1185">Reference proteome</keyword>
<dbReference type="NCBIfam" id="TIGR00229">
    <property type="entry name" value="sensory_box"/>
    <property type="match status" value="1"/>
</dbReference>
<dbReference type="SMART" id="SM00911">
    <property type="entry name" value="HWE_HK"/>
    <property type="match status" value="1"/>
</dbReference>
<dbReference type="SMART" id="SM00065">
    <property type="entry name" value="GAF"/>
    <property type="match status" value="1"/>
</dbReference>
<accession>A0AAP3XRL6</accession>
<dbReference type="PROSITE" id="PS50112">
    <property type="entry name" value="PAS"/>
    <property type="match status" value="1"/>
</dbReference>
<dbReference type="Pfam" id="PF07536">
    <property type="entry name" value="HWE_HK"/>
    <property type="match status" value="1"/>
</dbReference>